<sequence length="546" mass="60802">MTSTRVELHMDFEASGTSPLPSGCLYTHPSTLVSTVMFRSFFAPLNRRIIFFITAMSAIAICIVVLVSASCIILTRDSRSTRPLEDCARSLAVSLPRPFTIETARSTIHNVGNAKPWPFVEYIAIARSDSTLLEASGSFTFNMDELLTKRKVKSASGIIVSQPIIEGGEIKAYILIGSNSQFFGKGITMYLLLSSIAGTGGILASFFIARKLYKKMLQPLYDLTAAAKEIGVSKDYTLRVPYASNDELGDLVSQFNAMLDQIEKRDKLLTSHKKMLEQAVKLRTAELAKKNSQLVLEVAERREAEMIRCEVERINQHDLKSLLNLVIGYPELLLSKGNLTAQQENYIKKIEMAGYRILDMINNNLDIFKMEQGIYKLRATSVELVHLLFEIQDDITSMLTRLDVTLRITFNNYPVSTSNTFFVAGEYRLLQTLFSNLIVNAVEASNPNDIVTVAIQTDDQTITVHNNTLVPEKIQEKFFNKYATYGKEDGTGLGTYSAKLIANAHKAHISMTSTKPSGTLITVEFSEQLSLADNSSLEPAVEQMFI</sequence>
<evidence type="ECO:0000256" key="2">
    <source>
        <dbReference type="ARBA" id="ARBA00004651"/>
    </source>
</evidence>
<dbReference type="InterPro" id="IPR050398">
    <property type="entry name" value="HssS/ArlS-like"/>
</dbReference>
<dbReference type="InterPro" id="IPR036890">
    <property type="entry name" value="HATPase_C_sf"/>
</dbReference>
<dbReference type="SMART" id="SM00304">
    <property type="entry name" value="HAMP"/>
    <property type="match status" value="1"/>
</dbReference>
<dbReference type="Gene3D" id="1.10.287.130">
    <property type="match status" value="1"/>
</dbReference>
<dbReference type="InterPro" id="IPR005467">
    <property type="entry name" value="His_kinase_dom"/>
</dbReference>
<evidence type="ECO:0000256" key="10">
    <source>
        <dbReference type="ARBA" id="ARBA00022840"/>
    </source>
</evidence>
<keyword evidence="8" id="KW-0547">Nucleotide-binding</keyword>
<evidence type="ECO:0000259" key="15">
    <source>
        <dbReference type="PROSITE" id="PS50109"/>
    </source>
</evidence>
<dbReference type="CDD" id="cd00082">
    <property type="entry name" value="HisKA"/>
    <property type="match status" value="1"/>
</dbReference>
<dbReference type="EC" id="2.7.13.3" evidence="3"/>
<evidence type="ECO:0000313" key="17">
    <source>
        <dbReference type="EMBL" id="MEZ6855035.1"/>
    </source>
</evidence>
<keyword evidence="13 14" id="KW-0472">Membrane</keyword>
<protein>
    <recommendedName>
        <fullName evidence="3">histidine kinase</fullName>
        <ecNumber evidence="3">2.7.13.3</ecNumber>
    </recommendedName>
</protein>
<gene>
    <name evidence="17" type="ORF">AB2Z07_16295</name>
</gene>
<evidence type="ECO:0000256" key="9">
    <source>
        <dbReference type="ARBA" id="ARBA00022777"/>
    </source>
</evidence>
<dbReference type="Pfam" id="PF00672">
    <property type="entry name" value="HAMP"/>
    <property type="match status" value="1"/>
</dbReference>
<dbReference type="Pfam" id="PF02518">
    <property type="entry name" value="HATPase_c"/>
    <property type="match status" value="1"/>
</dbReference>
<dbReference type="SUPFAM" id="SSF47384">
    <property type="entry name" value="Homodimeric domain of signal transducing histidine kinase"/>
    <property type="match status" value="1"/>
</dbReference>
<proteinExistence type="predicted"/>
<dbReference type="Proteomes" id="UP001568358">
    <property type="component" value="Unassembled WGS sequence"/>
</dbReference>
<reference evidence="17 18" key="1">
    <citation type="submission" date="2024-07" db="EMBL/GenBank/DDBJ databases">
        <title>Active virus-host system and metabolic interactions in a Lokiarchaeon culture.</title>
        <authorList>
            <person name="Ponce Toledo R.I."/>
            <person name="Rodrigues Oliveira T."/>
            <person name="Schleper C."/>
        </authorList>
    </citation>
    <scope>NUCLEOTIDE SEQUENCE [LARGE SCALE GENOMIC DNA]</scope>
    <source>
        <strain evidence="17 18">B35</strain>
    </source>
</reference>
<keyword evidence="18" id="KW-1185">Reference proteome</keyword>
<keyword evidence="11 14" id="KW-1133">Transmembrane helix</keyword>
<evidence type="ECO:0000256" key="1">
    <source>
        <dbReference type="ARBA" id="ARBA00000085"/>
    </source>
</evidence>
<dbReference type="PANTHER" id="PTHR45528:SF1">
    <property type="entry name" value="SENSOR HISTIDINE KINASE CPXA"/>
    <property type="match status" value="1"/>
</dbReference>
<keyword evidence="7 14" id="KW-0812">Transmembrane</keyword>
<keyword evidence="5" id="KW-0597">Phosphoprotein</keyword>
<evidence type="ECO:0000256" key="11">
    <source>
        <dbReference type="ARBA" id="ARBA00022989"/>
    </source>
</evidence>
<evidence type="ECO:0000256" key="4">
    <source>
        <dbReference type="ARBA" id="ARBA00022475"/>
    </source>
</evidence>
<dbReference type="SUPFAM" id="SSF158472">
    <property type="entry name" value="HAMP domain-like"/>
    <property type="match status" value="1"/>
</dbReference>
<dbReference type="SUPFAM" id="SSF55874">
    <property type="entry name" value="ATPase domain of HSP90 chaperone/DNA topoisomerase II/histidine kinase"/>
    <property type="match status" value="1"/>
</dbReference>
<comment type="caution">
    <text evidence="17">The sequence shown here is derived from an EMBL/GenBank/DDBJ whole genome shotgun (WGS) entry which is preliminary data.</text>
</comment>
<keyword evidence="6" id="KW-0808">Transferase</keyword>
<dbReference type="Pfam" id="PF00512">
    <property type="entry name" value="HisKA"/>
    <property type="match status" value="1"/>
</dbReference>
<dbReference type="InterPro" id="IPR036097">
    <property type="entry name" value="HisK_dim/P_sf"/>
</dbReference>
<feature type="domain" description="Histidine kinase" evidence="15">
    <location>
        <begin position="314"/>
        <end position="529"/>
    </location>
</feature>
<dbReference type="InterPro" id="IPR003661">
    <property type="entry name" value="HisK_dim/P_dom"/>
</dbReference>
<dbReference type="CDD" id="cd06225">
    <property type="entry name" value="HAMP"/>
    <property type="match status" value="1"/>
</dbReference>
<feature type="transmembrane region" description="Helical" evidence="14">
    <location>
        <begin position="49"/>
        <end position="75"/>
    </location>
</feature>
<comment type="catalytic activity">
    <reaction evidence="1">
        <text>ATP + protein L-histidine = ADP + protein N-phospho-L-histidine.</text>
        <dbReference type="EC" id="2.7.13.3"/>
    </reaction>
</comment>
<accession>A0ABV4JWB0</accession>
<evidence type="ECO:0000256" key="13">
    <source>
        <dbReference type="ARBA" id="ARBA00023136"/>
    </source>
</evidence>
<evidence type="ECO:0000256" key="5">
    <source>
        <dbReference type="ARBA" id="ARBA00022553"/>
    </source>
</evidence>
<keyword evidence="9" id="KW-0418">Kinase</keyword>
<dbReference type="PROSITE" id="PS50109">
    <property type="entry name" value="HIS_KIN"/>
    <property type="match status" value="1"/>
</dbReference>
<dbReference type="InterPro" id="IPR003660">
    <property type="entry name" value="HAMP_dom"/>
</dbReference>
<dbReference type="Gene3D" id="6.10.340.10">
    <property type="match status" value="1"/>
</dbReference>
<keyword evidence="12" id="KW-0902">Two-component regulatory system</keyword>
<keyword evidence="4" id="KW-1003">Cell membrane</keyword>
<feature type="transmembrane region" description="Helical" evidence="14">
    <location>
        <begin position="187"/>
        <end position="209"/>
    </location>
</feature>
<comment type="subcellular location">
    <subcellularLocation>
        <location evidence="2">Cell membrane</location>
        <topology evidence="2">Multi-pass membrane protein</topology>
    </subcellularLocation>
</comment>
<dbReference type="Gene3D" id="3.30.565.10">
    <property type="entry name" value="Histidine kinase-like ATPase, C-terminal domain"/>
    <property type="match status" value="1"/>
</dbReference>
<organism evidence="17 18">
    <name type="scientific">Halodesulfovibrio aestuarii</name>
    <dbReference type="NCBI Taxonomy" id="126333"/>
    <lineage>
        <taxon>Bacteria</taxon>
        <taxon>Pseudomonadati</taxon>
        <taxon>Thermodesulfobacteriota</taxon>
        <taxon>Desulfovibrionia</taxon>
        <taxon>Desulfovibrionales</taxon>
        <taxon>Desulfovibrionaceae</taxon>
        <taxon>Halodesulfovibrio</taxon>
    </lineage>
</organism>
<evidence type="ECO:0000256" key="8">
    <source>
        <dbReference type="ARBA" id="ARBA00022741"/>
    </source>
</evidence>
<evidence type="ECO:0000256" key="14">
    <source>
        <dbReference type="SAM" id="Phobius"/>
    </source>
</evidence>
<dbReference type="RefSeq" id="WP_082208190.1">
    <property type="nucleotide sequence ID" value="NZ_CP192219.1"/>
</dbReference>
<dbReference type="PROSITE" id="PS50885">
    <property type="entry name" value="HAMP"/>
    <property type="match status" value="1"/>
</dbReference>
<dbReference type="SMART" id="SM00387">
    <property type="entry name" value="HATPase_c"/>
    <property type="match status" value="1"/>
</dbReference>
<feature type="domain" description="HAMP" evidence="16">
    <location>
        <begin position="214"/>
        <end position="267"/>
    </location>
</feature>
<dbReference type="PANTHER" id="PTHR45528">
    <property type="entry name" value="SENSOR HISTIDINE KINASE CPXA"/>
    <property type="match status" value="1"/>
</dbReference>
<evidence type="ECO:0000313" key="18">
    <source>
        <dbReference type="Proteomes" id="UP001568358"/>
    </source>
</evidence>
<evidence type="ECO:0000256" key="6">
    <source>
        <dbReference type="ARBA" id="ARBA00022679"/>
    </source>
</evidence>
<dbReference type="InterPro" id="IPR003594">
    <property type="entry name" value="HATPase_dom"/>
</dbReference>
<name>A0ABV4JWB0_9BACT</name>
<evidence type="ECO:0000256" key="12">
    <source>
        <dbReference type="ARBA" id="ARBA00023012"/>
    </source>
</evidence>
<evidence type="ECO:0000259" key="16">
    <source>
        <dbReference type="PROSITE" id="PS50885"/>
    </source>
</evidence>
<keyword evidence="10 17" id="KW-0067">ATP-binding</keyword>
<evidence type="ECO:0000256" key="7">
    <source>
        <dbReference type="ARBA" id="ARBA00022692"/>
    </source>
</evidence>
<evidence type="ECO:0000256" key="3">
    <source>
        <dbReference type="ARBA" id="ARBA00012438"/>
    </source>
</evidence>
<dbReference type="GO" id="GO:0005524">
    <property type="term" value="F:ATP binding"/>
    <property type="evidence" value="ECO:0007669"/>
    <property type="project" value="UniProtKB-KW"/>
</dbReference>
<dbReference type="EMBL" id="JBFSOO010000021">
    <property type="protein sequence ID" value="MEZ6855035.1"/>
    <property type="molecule type" value="Genomic_DNA"/>
</dbReference>